<evidence type="ECO:0000313" key="1">
    <source>
        <dbReference type="EMBL" id="NMR71472.1"/>
    </source>
</evidence>
<reference evidence="1 2" key="1">
    <citation type="submission" date="2020-04" db="EMBL/GenBank/DDBJ databases">
        <title>WGS-Seq of Vibrio isolated by the O'Toole Lab.</title>
        <authorList>
            <person name="Mckone K.P."/>
            <person name="Whitaker R."/>
            <person name="Sevigney J.L."/>
            <person name="Herring J.B."/>
            <person name="O'Toole G."/>
        </authorList>
    </citation>
    <scope>NUCLEOTIDE SEQUENCE [LARGE SCALE GENOMIC DNA]</scope>
    <source>
        <strain evidence="1 2">BS_02</strain>
    </source>
</reference>
<keyword evidence="2" id="KW-1185">Reference proteome</keyword>
<gene>
    <name evidence="1" type="ORF">HJ568_16115</name>
</gene>
<organism evidence="1 2">
    <name type="scientific">Vibrio breoganii</name>
    <dbReference type="NCBI Taxonomy" id="553239"/>
    <lineage>
        <taxon>Bacteria</taxon>
        <taxon>Pseudomonadati</taxon>
        <taxon>Pseudomonadota</taxon>
        <taxon>Gammaproteobacteria</taxon>
        <taxon>Vibrionales</taxon>
        <taxon>Vibrionaceae</taxon>
        <taxon>Vibrio</taxon>
    </lineage>
</organism>
<comment type="caution">
    <text evidence="1">The sequence shown here is derived from an EMBL/GenBank/DDBJ whole genome shotgun (WGS) entry which is preliminary data.</text>
</comment>
<name>A0ABX1UAE2_9VIBR</name>
<accession>A0ABX1UAE2</accession>
<sequence length="93" mass="10540">MVAQKYVQQHRRSWIKSRMTEEYSVNVGSLLSFSRLVSGNLVGEEIPDQSAGPEKHSGMTQGVEQFIHSIVILTKVRILECTELHFVTPKILD</sequence>
<dbReference type="EMBL" id="JABCJR010000038">
    <property type="protein sequence ID" value="NMR71472.1"/>
    <property type="molecule type" value="Genomic_DNA"/>
</dbReference>
<protein>
    <submittedName>
        <fullName evidence="1">Uncharacterized protein</fullName>
    </submittedName>
</protein>
<proteinExistence type="predicted"/>
<dbReference type="Proteomes" id="UP000590068">
    <property type="component" value="Unassembled WGS sequence"/>
</dbReference>
<evidence type="ECO:0000313" key="2">
    <source>
        <dbReference type="Proteomes" id="UP000590068"/>
    </source>
</evidence>